<evidence type="ECO:0008006" key="4">
    <source>
        <dbReference type="Google" id="ProtNLM"/>
    </source>
</evidence>
<keyword evidence="1" id="KW-0472">Membrane</keyword>
<keyword evidence="3" id="KW-1185">Reference proteome</keyword>
<accession>A0ABQ0ZFK1</accession>
<keyword evidence="1" id="KW-0812">Transmembrane</keyword>
<evidence type="ECO:0000313" key="2">
    <source>
        <dbReference type="EMBL" id="GET20206.1"/>
    </source>
</evidence>
<dbReference type="Proteomes" id="UP000396862">
    <property type="component" value="Unassembled WGS sequence"/>
</dbReference>
<sequence>MTKRKLPLSLYFEPKIVVMGMKFFHVPRSKDFRMPYRFYDPRKEEMAEREARIKAELGIKEEGGKEKVTPENYKTSIKGSFRQGLSRGRFAEQQRRKSNIRVIVILVLLALLAFYMLK</sequence>
<evidence type="ECO:0000256" key="1">
    <source>
        <dbReference type="SAM" id="Phobius"/>
    </source>
</evidence>
<gene>
    <name evidence="2" type="ORF">JCM18694_04520</name>
</gene>
<organism evidence="2 3">
    <name type="scientific">Prolixibacter denitrificans</name>
    <dbReference type="NCBI Taxonomy" id="1541063"/>
    <lineage>
        <taxon>Bacteria</taxon>
        <taxon>Pseudomonadati</taxon>
        <taxon>Bacteroidota</taxon>
        <taxon>Bacteroidia</taxon>
        <taxon>Marinilabiliales</taxon>
        <taxon>Prolixibacteraceae</taxon>
        <taxon>Prolixibacter</taxon>
    </lineage>
</organism>
<keyword evidence="1" id="KW-1133">Transmembrane helix</keyword>
<dbReference type="EMBL" id="BLAU01000001">
    <property type="protein sequence ID" value="GET20206.1"/>
    <property type="molecule type" value="Genomic_DNA"/>
</dbReference>
<reference evidence="2 3" key="1">
    <citation type="submission" date="2019-10" db="EMBL/GenBank/DDBJ databases">
        <title>Prolixibacter strains distinguished by the presence of nitrate reductase genes were adept at nitrate-dependent anaerobic corrosion of metallic iron and carbon steel.</title>
        <authorList>
            <person name="Iino T."/>
            <person name="Shono N."/>
            <person name="Ito K."/>
            <person name="Nakamura R."/>
            <person name="Sueoka K."/>
            <person name="Harayama S."/>
            <person name="Ohkuma M."/>
        </authorList>
    </citation>
    <scope>NUCLEOTIDE SEQUENCE [LARGE SCALE GENOMIC DNA]</scope>
    <source>
        <strain evidence="2 3">MIC1-1</strain>
    </source>
</reference>
<feature type="transmembrane region" description="Helical" evidence="1">
    <location>
        <begin position="99"/>
        <end position="117"/>
    </location>
</feature>
<name>A0ABQ0ZFK1_9BACT</name>
<protein>
    <recommendedName>
        <fullName evidence="4">Riboflavin synthase subunit beta</fullName>
    </recommendedName>
</protein>
<comment type="caution">
    <text evidence="2">The sequence shown here is derived from an EMBL/GenBank/DDBJ whole genome shotgun (WGS) entry which is preliminary data.</text>
</comment>
<evidence type="ECO:0000313" key="3">
    <source>
        <dbReference type="Proteomes" id="UP000396862"/>
    </source>
</evidence>
<proteinExistence type="predicted"/>